<dbReference type="EMBL" id="WTFN01000251">
    <property type="protein sequence ID" value="MWK60302.1"/>
    <property type="molecule type" value="Genomic_DNA"/>
</dbReference>
<protein>
    <submittedName>
        <fullName evidence="2">AMP-binding protein</fullName>
    </submittedName>
</protein>
<accession>A0A7X3HE39</accession>
<dbReference type="Gene3D" id="3.40.50.12780">
    <property type="entry name" value="N-terminal domain of ligase-like"/>
    <property type="match status" value="1"/>
</dbReference>
<dbReference type="Proteomes" id="UP000461288">
    <property type="component" value="Unassembled WGS sequence"/>
</dbReference>
<evidence type="ECO:0000313" key="3">
    <source>
        <dbReference type="Proteomes" id="UP000461288"/>
    </source>
</evidence>
<name>A0A7X3HE39_9GAMM</name>
<organism evidence="2 3">
    <name type="scientific">Metapseudomonas otitidis</name>
    <dbReference type="NCBI Taxonomy" id="319939"/>
    <lineage>
        <taxon>Bacteria</taxon>
        <taxon>Pseudomonadati</taxon>
        <taxon>Pseudomonadota</taxon>
        <taxon>Gammaproteobacteria</taxon>
        <taxon>Pseudomonadales</taxon>
        <taxon>Pseudomonadaceae</taxon>
        <taxon>Metapseudomonas</taxon>
    </lineage>
</organism>
<dbReference type="AlphaFoldDB" id="A0A7X3HE39"/>
<evidence type="ECO:0000259" key="1">
    <source>
        <dbReference type="Pfam" id="PF00501"/>
    </source>
</evidence>
<feature type="domain" description="AMP-dependent synthetase/ligase" evidence="1">
    <location>
        <begin position="18"/>
        <end position="112"/>
    </location>
</feature>
<dbReference type="Pfam" id="PF00501">
    <property type="entry name" value="AMP-binding"/>
    <property type="match status" value="1"/>
</dbReference>
<feature type="non-terminal residue" evidence="2">
    <location>
        <position position="1"/>
    </location>
</feature>
<dbReference type="PANTHER" id="PTHR45527">
    <property type="entry name" value="NONRIBOSOMAL PEPTIDE SYNTHETASE"/>
    <property type="match status" value="1"/>
</dbReference>
<reference evidence="2 3" key="1">
    <citation type="submission" date="2019-12" db="EMBL/GenBank/DDBJ databases">
        <title>Draft genome sequence of Pseudomonas otitidis recovered from a chicken carcass.</title>
        <authorList>
            <person name="Vieira T.R."/>
            <person name="Oliviera E.F.C."/>
            <person name="Silva N.M.V."/>
            <person name="Sambrano G.E."/>
            <person name="Cibulski S.P."/>
            <person name="Cardoso M.R.I."/>
        </authorList>
    </citation>
    <scope>NUCLEOTIDE SEQUENCE [LARGE SCALE GENOMIC DNA]</scope>
    <source>
        <strain evidence="2 3">25_K</strain>
    </source>
</reference>
<dbReference type="InterPro" id="IPR042099">
    <property type="entry name" value="ANL_N_sf"/>
</dbReference>
<dbReference type="PANTHER" id="PTHR45527:SF1">
    <property type="entry name" value="FATTY ACID SYNTHASE"/>
    <property type="match status" value="1"/>
</dbReference>
<sequence length="132" mass="14053">LRSHQAPAPRTLYDIFLQTATTFPEAAAIDDGTVITYHELSERVHACAQQLHAAGVGPGSRIGVRMASGHSELYIAILSILAAGAAYVPVDADDPDERAELVFGEAEIQGFYNDHGFHSLREADPITAAVPA</sequence>
<dbReference type="InterPro" id="IPR000873">
    <property type="entry name" value="AMP-dep_synth/lig_dom"/>
</dbReference>
<proteinExistence type="predicted"/>
<dbReference type="GO" id="GO:0044550">
    <property type="term" value="P:secondary metabolite biosynthetic process"/>
    <property type="evidence" value="ECO:0007669"/>
    <property type="project" value="TreeGrafter"/>
</dbReference>
<dbReference type="SUPFAM" id="SSF56801">
    <property type="entry name" value="Acetyl-CoA synthetase-like"/>
    <property type="match status" value="1"/>
</dbReference>
<dbReference type="GO" id="GO:0031177">
    <property type="term" value="F:phosphopantetheine binding"/>
    <property type="evidence" value="ECO:0007669"/>
    <property type="project" value="TreeGrafter"/>
</dbReference>
<dbReference type="GO" id="GO:0043041">
    <property type="term" value="P:amino acid activation for nonribosomal peptide biosynthetic process"/>
    <property type="evidence" value="ECO:0007669"/>
    <property type="project" value="TreeGrafter"/>
</dbReference>
<dbReference type="GO" id="GO:0005737">
    <property type="term" value="C:cytoplasm"/>
    <property type="evidence" value="ECO:0007669"/>
    <property type="project" value="TreeGrafter"/>
</dbReference>
<evidence type="ECO:0000313" key="2">
    <source>
        <dbReference type="EMBL" id="MWK60302.1"/>
    </source>
</evidence>
<comment type="caution">
    <text evidence="2">The sequence shown here is derived from an EMBL/GenBank/DDBJ whole genome shotgun (WGS) entry which is preliminary data.</text>
</comment>
<gene>
    <name evidence="2" type="ORF">GO594_30435</name>
</gene>
<feature type="non-terminal residue" evidence="2">
    <location>
        <position position="132"/>
    </location>
</feature>